<name>A0A251V860_HELAN</name>
<dbReference type="EMBL" id="CM007892">
    <property type="protein sequence ID" value="OTG31755.1"/>
    <property type="molecule type" value="Genomic_DNA"/>
</dbReference>
<dbReference type="GO" id="GO:0034702">
    <property type="term" value="C:monoatomic ion channel complex"/>
    <property type="evidence" value="ECO:0007669"/>
    <property type="project" value="UniProtKB-KW"/>
</dbReference>
<feature type="domain" description="Ion transport" evidence="10">
    <location>
        <begin position="2"/>
        <end position="79"/>
    </location>
</feature>
<keyword evidence="5" id="KW-0406">Ion transport</keyword>
<keyword evidence="7" id="KW-1133">Transmembrane helix</keyword>
<evidence type="ECO:0000256" key="5">
    <source>
        <dbReference type="ARBA" id="ARBA00022882"/>
    </source>
</evidence>
<keyword evidence="4" id="KW-0631">Potassium channel</keyword>
<keyword evidence="6" id="KW-0630">Potassium</keyword>
<keyword evidence="5" id="KW-0813">Transport</keyword>
<evidence type="ECO:0000256" key="7">
    <source>
        <dbReference type="ARBA" id="ARBA00022989"/>
    </source>
</evidence>
<evidence type="ECO:0000256" key="4">
    <source>
        <dbReference type="ARBA" id="ARBA00022826"/>
    </source>
</evidence>
<evidence type="ECO:0000259" key="10">
    <source>
        <dbReference type="Pfam" id="PF00520"/>
    </source>
</evidence>
<proteinExistence type="predicted"/>
<sequence length="99" mass="11575">MTRTIKLICVTLFAVHTAGCFYYWIATHHHISQDTWIGSIIENFEDRSIWPGYTYLMYWSIVTLTTVGYGDLHATPQDNIDLHTTLLSRFDLNLHRERG</sequence>
<evidence type="ECO:0000313" key="12">
    <source>
        <dbReference type="Proteomes" id="UP000215914"/>
    </source>
</evidence>
<keyword evidence="8" id="KW-0472">Membrane</keyword>
<keyword evidence="12" id="KW-1185">Reference proteome</keyword>
<protein>
    <submittedName>
        <fullName evidence="11">Putative ion transport domain-containing protein</fullName>
    </submittedName>
</protein>
<reference evidence="12" key="1">
    <citation type="journal article" date="2017" name="Nature">
        <title>The sunflower genome provides insights into oil metabolism, flowering and Asterid evolution.</title>
        <authorList>
            <person name="Badouin H."/>
            <person name="Gouzy J."/>
            <person name="Grassa C.J."/>
            <person name="Murat F."/>
            <person name="Staton S.E."/>
            <person name="Cottret L."/>
            <person name="Lelandais-Briere C."/>
            <person name="Owens G.L."/>
            <person name="Carrere S."/>
            <person name="Mayjonade B."/>
            <person name="Legrand L."/>
            <person name="Gill N."/>
            <person name="Kane N.C."/>
            <person name="Bowers J.E."/>
            <person name="Hubner S."/>
            <person name="Bellec A."/>
            <person name="Berard A."/>
            <person name="Berges H."/>
            <person name="Blanchet N."/>
            <person name="Boniface M.C."/>
            <person name="Brunel D."/>
            <person name="Catrice O."/>
            <person name="Chaidir N."/>
            <person name="Claudel C."/>
            <person name="Donnadieu C."/>
            <person name="Faraut T."/>
            <person name="Fievet G."/>
            <person name="Helmstetter N."/>
            <person name="King M."/>
            <person name="Knapp S.J."/>
            <person name="Lai Z."/>
            <person name="Le Paslier M.C."/>
            <person name="Lippi Y."/>
            <person name="Lorenzon L."/>
            <person name="Mandel J.R."/>
            <person name="Marage G."/>
            <person name="Marchand G."/>
            <person name="Marquand E."/>
            <person name="Bret-Mestries E."/>
            <person name="Morien E."/>
            <person name="Nambeesan S."/>
            <person name="Nguyen T."/>
            <person name="Pegot-Espagnet P."/>
            <person name="Pouilly N."/>
            <person name="Raftis F."/>
            <person name="Sallet E."/>
            <person name="Schiex T."/>
            <person name="Thomas J."/>
            <person name="Vandecasteele C."/>
            <person name="Vares D."/>
            <person name="Vear F."/>
            <person name="Vautrin S."/>
            <person name="Crespi M."/>
            <person name="Mangin B."/>
            <person name="Burke J.M."/>
            <person name="Salse J."/>
            <person name="Munos S."/>
            <person name="Vincourt P."/>
            <person name="Rieseberg L.H."/>
            <person name="Langlade N.B."/>
        </authorList>
    </citation>
    <scope>NUCLEOTIDE SEQUENCE [LARGE SCALE GENOMIC DNA]</scope>
    <source>
        <strain evidence="12">cv. SF193</strain>
    </source>
</reference>
<evidence type="ECO:0000256" key="8">
    <source>
        <dbReference type="ARBA" id="ARBA00023136"/>
    </source>
</evidence>
<dbReference type="Gene3D" id="1.10.287.70">
    <property type="match status" value="1"/>
</dbReference>
<evidence type="ECO:0000256" key="9">
    <source>
        <dbReference type="ARBA" id="ARBA00023303"/>
    </source>
</evidence>
<keyword evidence="9" id="KW-0407">Ion channel</keyword>
<evidence type="ECO:0000256" key="6">
    <source>
        <dbReference type="ARBA" id="ARBA00022958"/>
    </source>
</evidence>
<dbReference type="PANTHER" id="PTHR45743">
    <property type="entry name" value="POTASSIUM CHANNEL AKT1"/>
    <property type="match status" value="1"/>
</dbReference>
<comment type="subcellular location">
    <subcellularLocation>
        <location evidence="1">Membrane</location>
        <topology evidence="1">Multi-pass membrane protein</topology>
    </subcellularLocation>
</comment>
<evidence type="ECO:0000313" key="11">
    <source>
        <dbReference type="EMBL" id="OTG31755.1"/>
    </source>
</evidence>
<keyword evidence="3" id="KW-0812">Transmembrane</keyword>
<evidence type="ECO:0000256" key="3">
    <source>
        <dbReference type="ARBA" id="ARBA00022692"/>
    </source>
</evidence>
<evidence type="ECO:0000256" key="1">
    <source>
        <dbReference type="ARBA" id="ARBA00004141"/>
    </source>
</evidence>
<dbReference type="Pfam" id="PF00520">
    <property type="entry name" value="Ion_trans"/>
    <property type="match status" value="1"/>
</dbReference>
<dbReference type="InParanoid" id="A0A251V860"/>
<dbReference type="InterPro" id="IPR045319">
    <property type="entry name" value="KAT/AKT"/>
</dbReference>
<dbReference type="AlphaFoldDB" id="A0A251V860"/>
<keyword evidence="5" id="KW-0851">Voltage-gated channel</keyword>
<dbReference type="PANTHER" id="PTHR45743:SF27">
    <property type="entry name" value="POTASSIUM CHANNEL KAT3"/>
    <property type="match status" value="1"/>
</dbReference>
<organism evidence="11 12">
    <name type="scientific">Helianthus annuus</name>
    <name type="common">Common sunflower</name>
    <dbReference type="NCBI Taxonomy" id="4232"/>
    <lineage>
        <taxon>Eukaryota</taxon>
        <taxon>Viridiplantae</taxon>
        <taxon>Streptophyta</taxon>
        <taxon>Embryophyta</taxon>
        <taxon>Tracheophyta</taxon>
        <taxon>Spermatophyta</taxon>
        <taxon>Magnoliopsida</taxon>
        <taxon>eudicotyledons</taxon>
        <taxon>Gunneridae</taxon>
        <taxon>Pentapetalae</taxon>
        <taxon>asterids</taxon>
        <taxon>campanulids</taxon>
        <taxon>Asterales</taxon>
        <taxon>Asteraceae</taxon>
        <taxon>Asteroideae</taxon>
        <taxon>Heliantheae alliance</taxon>
        <taxon>Heliantheae</taxon>
        <taxon>Helianthus</taxon>
    </lineage>
</organism>
<dbReference type="InterPro" id="IPR005821">
    <property type="entry name" value="Ion_trans_dom"/>
</dbReference>
<gene>
    <name evidence="11" type="ORF">HannXRQ_Chr03g0079181</name>
</gene>
<dbReference type="Proteomes" id="UP000215914">
    <property type="component" value="Chromosome 3"/>
</dbReference>
<keyword evidence="2" id="KW-0633">Potassium transport</keyword>
<dbReference type="STRING" id="4232.A0A251V860"/>
<dbReference type="GO" id="GO:0005249">
    <property type="term" value="F:voltage-gated potassium channel activity"/>
    <property type="evidence" value="ECO:0007669"/>
    <property type="project" value="InterPro"/>
</dbReference>
<dbReference type="SUPFAM" id="SSF81324">
    <property type="entry name" value="Voltage-gated potassium channels"/>
    <property type="match status" value="1"/>
</dbReference>
<accession>A0A251V860</accession>
<evidence type="ECO:0000256" key="2">
    <source>
        <dbReference type="ARBA" id="ARBA00022538"/>
    </source>
</evidence>